<dbReference type="GO" id="GO:0009062">
    <property type="term" value="P:fatty acid catabolic process"/>
    <property type="evidence" value="ECO:0007669"/>
    <property type="project" value="TreeGrafter"/>
</dbReference>
<feature type="non-terminal residue" evidence="2">
    <location>
        <position position="1"/>
    </location>
</feature>
<reference evidence="2 3" key="1">
    <citation type="submission" date="2024-04" db="EMBL/GenBank/DDBJ databases">
        <authorList>
            <consortium name="Genoscope - CEA"/>
            <person name="William W."/>
        </authorList>
    </citation>
    <scope>NUCLEOTIDE SEQUENCE [LARGE SCALE GENOMIC DNA]</scope>
</reference>
<dbReference type="EMBL" id="CAXITT010000027">
    <property type="protein sequence ID" value="CAL1528115.1"/>
    <property type="molecule type" value="Genomic_DNA"/>
</dbReference>
<organism evidence="2 3">
    <name type="scientific">Lymnaea stagnalis</name>
    <name type="common">Great pond snail</name>
    <name type="synonym">Helix stagnalis</name>
    <dbReference type="NCBI Taxonomy" id="6523"/>
    <lineage>
        <taxon>Eukaryota</taxon>
        <taxon>Metazoa</taxon>
        <taxon>Spiralia</taxon>
        <taxon>Lophotrochozoa</taxon>
        <taxon>Mollusca</taxon>
        <taxon>Gastropoda</taxon>
        <taxon>Heterobranchia</taxon>
        <taxon>Euthyneura</taxon>
        <taxon>Panpulmonata</taxon>
        <taxon>Hygrophila</taxon>
        <taxon>Lymnaeoidea</taxon>
        <taxon>Lymnaeidae</taxon>
        <taxon>Lymnaea</taxon>
    </lineage>
</organism>
<dbReference type="AlphaFoldDB" id="A0AAV2H4M2"/>
<evidence type="ECO:0000313" key="3">
    <source>
        <dbReference type="Proteomes" id="UP001497497"/>
    </source>
</evidence>
<gene>
    <name evidence="2" type="ORF">GSLYS_00002285001</name>
</gene>
<dbReference type="InterPro" id="IPR023631">
    <property type="entry name" value="Amidase_dom"/>
</dbReference>
<accession>A0AAV2H4M2</accession>
<dbReference type="InterPro" id="IPR052096">
    <property type="entry name" value="Endocannabinoid_amidase"/>
</dbReference>
<dbReference type="PANTHER" id="PTHR45847">
    <property type="entry name" value="FATTY ACID AMIDE HYDROLASE"/>
    <property type="match status" value="1"/>
</dbReference>
<evidence type="ECO:0000259" key="1">
    <source>
        <dbReference type="Pfam" id="PF01425"/>
    </source>
</evidence>
<dbReference type="InterPro" id="IPR036928">
    <property type="entry name" value="AS_sf"/>
</dbReference>
<protein>
    <recommendedName>
        <fullName evidence="1">Amidase domain-containing protein</fullName>
    </recommendedName>
</protein>
<sequence length="162" mass="16555">LHGIPISLTEVLQLQSKDSTAGMSCLIGVHAPDDAVVVKVLKAQGAIPFIRTNVPQIGLHSIASSNPIFGVTRNPLKLNRSPGGTSSGEGSLLASKGSILGVGSDIAGGIRIPAHFCGVCGLKPTSGRISDKGLTNVAQGQDKILPCIGPLSRNVVGLVEFM</sequence>
<proteinExistence type="predicted"/>
<evidence type="ECO:0000313" key="2">
    <source>
        <dbReference type="EMBL" id="CAL1528115.1"/>
    </source>
</evidence>
<name>A0AAV2H4M2_LYMST</name>
<dbReference type="Gene3D" id="3.90.1300.10">
    <property type="entry name" value="Amidase signature (AS) domain"/>
    <property type="match status" value="1"/>
</dbReference>
<keyword evidence="3" id="KW-1185">Reference proteome</keyword>
<feature type="non-terminal residue" evidence="2">
    <location>
        <position position="162"/>
    </location>
</feature>
<dbReference type="PANTHER" id="PTHR45847:SF6">
    <property type="entry name" value="FATTY ACID AMIDE HYDROLASE"/>
    <property type="match status" value="1"/>
</dbReference>
<dbReference type="GO" id="GO:0004040">
    <property type="term" value="F:amidase activity"/>
    <property type="evidence" value="ECO:0007669"/>
    <property type="project" value="TreeGrafter"/>
</dbReference>
<dbReference type="Proteomes" id="UP001497497">
    <property type="component" value="Unassembled WGS sequence"/>
</dbReference>
<dbReference type="GO" id="GO:0017064">
    <property type="term" value="F:fatty acid amide hydrolase activity"/>
    <property type="evidence" value="ECO:0007669"/>
    <property type="project" value="TreeGrafter"/>
</dbReference>
<comment type="caution">
    <text evidence="2">The sequence shown here is derived from an EMBL/GenBank/DDBJ whole genome shotgun (WGS) entry which is preliminary data.</text>
</comment>
<dbReference type="Pfam" id="PF01425">
    <property type="entry name" value="Amidase"/>
    <property type="match status" value="1"/>
</dbReference>
<dbReference type="SUPFAM" id="SSF75304">
    <property type="entry name" value="Amidase signature (AS) enzymes"/>
    <property type="match status" value="1"/>
</dbReference>
<feature type="domain" description="Amidase" evidence="1">
    <location>
        <begin position="1"/>
        <end position="162"/>
    </location>
</feature>